<dbReference type="EMBL" id="CP001769">
    <property type="protein sequence ID" value="ADB36920.1"/>
    <property type="molecule type" value="Genomic_DNA"/>
</dbReference>
<dbReference type="Proteomes" id="UP000002028">
    <property type="component" value="Chromosome"/>
</dbReference>
<dbReference type="Gene3D" id="2.40.30.100">
    <property type="entry name" value="AF2212/PG0164-like"/>
    <property type="match status" value="1"/>
</dbReference>
<organism evidence="1 2">
    <name type="scientific">Spirosoma linguale (strain ATCC 33905 / DSM 74 / LMG 10896 / Claus 1)</name>
    <dbReference type="NCBI Taxonomy" id="504472"/>
    <lineage>
        <taxon>Bacteria</taxon>
        <taxon>Pseudomonadati</taxon>
        <taxon>Bacteroidota</taxon>
        <taxon>Cytophagia</taxon>
        <taxon>Cytophagales</taxon>
        <taxon>Cytophagaceae</taxon>
        <taxon>Spirosoma</taxon>
    </lineage>
</organism>
<dbReference type="InterPro" id="IPR037079">
    <property type="entry name" value="AF2212/PG0164-like_sf"/>
</dbReference>
<dbReference type="SUPFAM" id="SSF141694">
    <property type="entry name" value="AF2212/PG0164-like"/>
    <property type="match status" value="1"/>
</dbReference>
<evidence type="ECO:0000313" key="1">
    <source>
        <dbReference type="EMBL" id="ADB36920.1"/>
    </source>
</evidence>
<dbReference type="STRING" id="504472.Slin_0865"/>
<sequence>MENSISFDTILLQTGNNTGIRVPDDVIQQLGAGKKPPVLVTINHFTYPSTVGVMSGVYMIPVSSAVRQSAGVKGGDFIRVILRLDAEPRVVAVPLDVQQALDVNQGAKAFFESLSPSGKKKYVSLIEGAKSAETRQKRIDKAITDLVEGKK</sequence>
<accession>D2QI32</accession>
<dbReference type="KEGG" id="sli:Slin_0865"/>
<proteinExistence type="predicted"/>
<keyword evidence="2" id="KW-1185">Reference proteome</keyword>
<evidence type="ECO:0000313" key="2">
    <source>
        <dbReference type="Proteomes" id="UP000002028"/>
    </source>
</evidence>
<reference evidence="1 2" key="1">
    <citation type="journal article" date="2010" name="Stand. Genomic Sci.">
        <title>Complete genome sequence of Spirosoma linguale type strain (1).</title>
        <authorList>
            <person name="Lail K."/>
            <person name="Sikorski J."/>
            <person name="Saunders E."/>
            <person name="Lapidus A."/>
            <person name="Glavina Del Rio T."/>
            <person name="Copeland A."/>
            <person name="Tice H."/>
            <person name="Cheng J.-F."/>
            <person name="Lucas S."/>
            <person name="Nolan M."/>
            <person name="Bruce D."/>
            <person name="Goodwin L."/>
            <person name="Pitluck S."/>
            <person name="Ivanova N."/>
            <person name="Mavromatis K."/>
            <person name="Ovchinnikova G."/>
            <person name="Pati A."/>
            <person name="Chen A."/>
            <person name="Palaniappan K."/>
            <person name="Land M."/>
            <person name="Hauser L."/>
            <person name="Chang Y.-J."/>
            <person name="Jeffries C.D."/>
            <person name="Chain P."/>
            <person name="Brettin T."/>
            <person name="Detter J.C."/>
            <person name="Schuetze A."/>
            <person name="Rohde M."/>
            <person name="Tindall B.J."/>
            <person name="Goeker M."/>
            <person name="Bristow J."/>
            <person name="Eisen J.A."/>
            <person name="Markowitz V."/>
            <person name="Hugenholtz P."/>
            <person name="Kyrpides N.C."/>
            <person name="Klenk H.-P."/>
            <person name="Chen F."/>
        </authorList>
    </citation>
    <scope>NUCLEOTIDE SEQUENCE [LARGE SCALE GENOMIC DNA]</scope>
    <source>
        <strain evidence="2">ATCC 33905 / DSM 74 / LMG 10896 / Claus 1</strain>
    </source>
</reference>
<dbReference type="Pfam" id="PF08922">
    <property type="entry name" value="DUF1905"/>
    <property type="match status" value="1"/>
</dbReference>
<dbReference type="RefSeq" id="WP_012925472.1">
    <property type="nucleotide sequence ID" value="NC_013730.1"/>
</dbReference>
<dbReference type="AlphaFoldDB" id="D2QI32"/>
<evidence type="ECO:0008006" key="3">
    <source>
        <dbReference type="Google" id="ProtNLM"/>
    </source>
</evidence>
<name>D2QI32_SPILD</name>
<dbReference type="eggNOG" id="COG4430">
    <property type="taxonomic scope" value="Bacteria"/>
</dbReference>
<dbReference type="Pfam" id="PF13376">
    <property type="entry name" value="OmdA"/>
    <property type="match status" value="1"/>
</dbReference>
<dbReference type="InterPro" id="IPR015018">
    <property type="entry name" value="DUF1905"/>
</dbReference>
<gene>
    <name evidence="1" type="ordered locus">Slin_0865</name>
</gene>
<protein>
    <recommendedName>
        <fullName evidence="3">DUF1905 domain-containing protein</fullName>
    </recommendedName>
</protein>
<dbReference type="HOGENOM" id="CLU_133235_1_0_10"/>